<organism evidence="3 4">
    <name type="scientific">Danaus plexippus plexippus</name>
    <dbReference type="NCBI Taxonomy" id="278856"/>
    <lineage>
        <taxon>Eukaryota</taxon>
        <taxon>Metazoa</taxon>
        <taxon>Ecdysozoa</taxon>
        <taxon>Arthropoda</taxon>
        <taxon>Hexapoda</taxon>
        <taxon>Insecta</taxon>
        <taxon>Pterygota</taxon>
        <taxon>Neoptera</taxon>
        <taxon>Endopterygota</taxon>
        <taxon>Lepidoptera</taxon>
        <taxon>Glossata</taxon>
        <taxon>Ditrysia</taxon>
        <taxon>Papilionoidea</taxon>
        <taxon>Nymphalidae</taxon>
        <taxon>Danainae</taxon>
        <taxon>Danaini</taxon>
        <taxon>Danaina</taxon>
        <taxon>Danaus</taxon>
        <taxon>Danaus</taxon>
    </lineage>
</organism>
<feature type="region of interest" description="Disordered" evidence="1">
    <location>
        <begin position="211"/>
        <end position="273"/>
    </location>
</feature>
<evidence type="ECO:0000256" key="1">
    <source>
        <dbReference type="SAM" id="MobiDB-lite"/>
    </source>
</evidence>
<comment type="caution">
    <text evidence="3">The sequence shown here is derived from an EMBL/GenBank/DDBJ whole genome shotgun (WGS) entry which is preliminary data.</text>
</comment>
<proteinExistence type="predicted"/>
<dbReference type="AlphaFoldDB" id="A0A212EIP3"/>
<gene>
    <name evidence="3" type="ORF">KGM_203648</name>
</gene>
<dbReference type="OrthoDB" id="7443601at2759"/>
<name>A0A212EIP3_DANPL</name>
<dbReference type="Proteomes" id="UP000007151">
    <property type="component" value="Unassembled WGS sequence"/>
</dbReference>
<feature type="compositionally biased region" description="Basic and acidic residues" evidence="1">
    <location>
        <begin position="211"/>
        <end position="224"/>
    </location>
</feature>
<sequence length="273" mass="31659">MSTLVLSTVGIVVAIISHSIGLQLKNNFNDAINWFINPDIDRNLNNNNKMHHRYTYDKRSQNFPIKHEKLHEYTDKNILSYNNEIQLNGEDNRNYDAQNDAIQANSLEVPNKYISVKSTLLNYPPMKRKPNYLLKRGNGANNLYKDVSNNDLTDYSKIYLVLDPDANLGKTDVRDISKLLSSMLTKFNINNNPPTMDSLKRPRYKGFLLGDNRRRIRESNESKKSNSLSNQFIPKDSLEHEHKPKRSRSEYSGARGRTGIPYVRHRGDVYERE</sequence>
<reference evidence="3 4" key="1">
    <citation type="journal article" date="2011" name="Cell">
        <title>The monarch butterfly genome yields insights into long-distance migration.</title>
        <authorList>
            <person name="Zhan S."/>
            <person name="Merlin C."/>
            <person name="Boore J.L."/>
            <person name="Reppert S.M."/>
        </authorList>
    </citation>
    <scope>NUCLEOTIDE SEQUENCE [LARGE SCALE GENOMIC DNA]</scope>
    <source>
        <strain evidence="3">F-2</strain>
    </source>
</reference>
<evidence type="ECO:0000313" key="4">
    <source>
        <dbReference type="Proteomes" id="UP000007151"/>
    </source>
</evidence>
<dbReference type="EMBL" id="AGBW02014595">
    <property type="protein sequence ID" value="OWR41363.1"/>
    <property type="molecule type" value="Genomic_DNA"/>
</dbReference>
<dbReference type="KEGG" id="dpl:KGM_203648"/>
<accession>A0A212EIP3</accession>
<evidence type="ECO:0000256" key="2">
    <source>
        <dbReference type="SAM" id="SignalP"/>
    </source>
</evidence>
<keyword evidence="4" id="KW-1185">Reference proteome</keyword>
<feature type="chain" id="PRO_5043366085" evidence="2">
    <location>
        <begin position="22"/>
        <end position="273"/>
    </location>
</feature>
<protein>
    <submittedName>
        <fullName evidence="3">Uncharacterized protein</fullName>
    </submittedName>
</protein>
<keyword evidence="2" id="KW-0732">Signal</keyword>
<feature type="signal peptide" evidence="2">
    <location>
        <begin position="1"/>
        <end position="21"/>
    </location>
</feature>
<dbReference type="eggNOG" id="ENOG502TC7P">
    <property type="taxonomic scope" value="Eukaryota"/>
</dbReference>
<evidence type="ECO:0000313" key="3">
    <source>
        <dbReference type="EMBL" id="OWR41363.1"/>
    </source>
</evidence>